<sequence length="190" mass="22157">MDNSICQVYEDEIQSLEEEIKLLAEKYEDNQQEATFFSDKEMLMPIKSFQREFQGVSKGREFPSGLKAQLESLETDLSFLMKFTGIQFASHSRKTVEKTRNRTVQKHRLSGNCHSLSFQLEFQLLEMQNKKNVSAVITDLSIIMESGEDLDVSKFVSSTEEHGNLLTFFRNLSSCAEWYEHRRCTFLHFK</sequence>
<dbReference type="PANTHER" id="PTHR28577">
    <property type="entry name" value="CENTROMERE PROTEIN P"/>
    <property type="match status" value="1"/>
</dbReference>
<feature type="coiled-coil region" evidence="1">
    <location>
        <begin position="6"/>
        <end position="33"/>
    </location>
</feature>
<evidence type="ECO:0000313" key="2">
    <source>
        <dbReference type="EMBL" id="KFP67008.1"/>
    </source>
</evidence>
<dbReference type="PANTHER" id="PTHR28577:SF1">
    <property type="entry name" value="CENTROMERE PROTEIN P"/>
    <property type="match status" value="1"/>
</dbReference>
<keyword evidence="3" id="KW-1185">Reference proteome</keyword>
<evidence type="ECO:0000256" key="1">
    <source>
        <dbReference type="SAM" id="Coils"/>
    </source>
</evidence>
<dbReference type="GO" id="GO:0000775">
    <property type="term" value="C:chromosome, centromeric region"/>
    <property type="evidence" value="ECO:0007669"/>
    <property type="project" value="InterPro"/>
</dbReference>
<dbReference type="GO" id="GO:0005634">
    <property type="term" value="C:nucleus"/>
    <property type="evidence" value="ECO:0007669"/>
    <property type="project" value="TreeGrafter"/>
</dbReference>
<dbReference type="GO" id="GO:0034080">
    <property type="term" value="P:CENP-A containing chromatin assembly"/>
    <property type="evidence" value="ECO:0007669"/>
    <property type="project" value="InterPro"/>
</dbReference>
<dbReference type="Pfam" id="PF13096">
    <property type="entry name" value="CENP-P"/>
    <property type="match status" value="1"/>
</dbReference>
<name>A0A091M5B6_CARIC</name>
<accession>A0A091M5B6</accession>
<dbReference type="Proteomes" id="UP000054116">
    <property type="component" value="Unassembled WGS sequence"/>
</dbReference>
<gene>
    <name evidence="2" type="ORF">N322_08431</name>
</gene>
<feature type="non-terminal residue" evidence="2">
    <location>
        <position position="190"/>
    </location>
</feature>
<evidence type="ECO:0000313" key="3">
    <source>
        <dbReference type="Proteomes" id="UP000054116"/>
    </source>
</evidence>
<protein>
    <submittedName>
        <fullName evidence="2">Centromere protein P</fullName>
    </submittedName>
</protein>
<proteinExistence type="predicted"/>
<dbReference type="InterPro" id="IPR027801">
    <property type="entry name" value="CENP-P"/>
</dbReference>
<reference evidence="2 3" key="1">
    <citation type="submission" date="2014-04" db="EMBL/GenBank/DDBJ databases">
        <title>Genome evolution of avian class.</title>
        <authorList>
            <person name="Zhang G."/>
            <person name="Li C."/>
        </authorList>
    </citation>
    <scope>NUCLEOTIDE SEQUENCE [LARGE SCALE GENOMIC DNA]</scope>
    <source>
        <strain evidence="2">BGI_N322</strain>
    </source>
</reference>
<keyword evidence="1" id="KW-0175">Coiled coil</keyword>
<dbReference type="EMBL" id="KK522700">
    <property type="protein sequence ID" value="KFP67008.1"/>
    <property type="molecule type" value="Genomic_DNA"/>
</dbReference>
<organism evidence="2 3">
    <name type="scientific">Cariama cristata</name>
    <name type="common">Red-legged seriema</name>
    <dbReference type="NCBI Taxonomy" id="54380"/>
    <lineage>
        <taxon>Eukaryota</taxon>
        <taxon>Metazoa</taxon>
        <taxon>Chordata</taxon>
        <taxon>Craniata</taxon>
        <taxon>Vertebrata</taxon>
        <taxon>Euteleostomi</taxon>
        <taxon>Archelosauria</taxon>
        <taxon>Archosauria</taxon>
        <taxon>Dinosauria</taxon>
        <taxon>Saurischia</taxon>
        <taxon>Theropoda</taxon>
        <taxon>Coelurosauria</taxon>
        <taxon>Aves</taxon>
        <taxon>Neognathae</taxon>
        <taxon>Neoaves</taxon>
        <taxon>Telluraves</taxon>
        <taxon>Australaves</taxon>
        <taxon>Cariamiformes</taxon>
        <taxon>Cariamidae</taxon>
        <taxon>Cariama</taxon>
    </lineage>
</organism>
<dbReference type="AlphaFoldDB" id="A0A091M5B6"/>